<dbReference type="STRING" id="1727163.AO498_02790"/>
<dbReference type="PROSITE" id="PS50110">
    <property type="entry name" value="RESPONSE_REGULATORY"/>
    <property type="match status" value="1"/>
</dbReference>
<dbReference type="Gene3D" id="3.40.50.2300">
    <property type="match status" value="1"/>
</dbReference>
<keyword evidence="1 2" id="KW-0597">Phosphoprotein</keyword>
<sequence>MNTKPKILYVDDEPLNLELFDINFSPFYEVLTSTNGFDAMDILKENSDIKAVISDLKMPLINGFDFVGKVKESFPEMKCFLMSGYYLNEQIANAIDTGLILGHFMKPFDLNEIGTTLKKYISE</sequence>
<dbReference type="EMBL" id="CP012836">
    <property type="protein sequence ID" value="AMQ55307.1"/>
    <property type="molecule type" value="Genomic_DNA"/>
</dbReference>
<keyword evidence="5" id="KW-1185">Reference proteome</keyword>
<dbReference type="PATRIC" id="fig|1727163.4.peg.580"/>
<dbReference type="RefSeq" id="WP_067543491.1">
    <property type="nucleotide sequence ID" value="NZ_CP012836.1"/>
</dbReference>
<dbReference type="GO" id="GO:0000160">
    <property type="term" value="P:phosphorelay signal transduction system"/>
    <property type="evidence" value="ECO:0007669"/>
    <property type="project" value="InterPro"/>
</dbReference>
<proteinExistence type="predicted"/>
<dbReference type="PANTHER" id="PTHR44591:SF19">
    <property type="entry name" value="TWO-COMPONENT RESPONSE REGULATOR-RELATED"/>
    <property type="match status" value="1"/>
</dbReference>
<dbReference type="PANTHER" id="PTHR44591">
    <property type="entry name" value="STRESS RESPONSE REGULATOR PROTEIN 1"/>
    <property type="match status" value="1"/>
</dbReference>
<dbReference type="SMART" id="SM00448">
    <property type="entry name" value="REC"/>
    <property type="match status" value="1"/>
</dbReference>
<evidence type="ECO:0000313" key="5">
    <source>
        <dbReference type="Proteomes" id="UP000073816"/>
    </source>
</evidence>
<gene>
    <name evidence="4" type="ORF">AO498_02790</name>
</gene>
<dbReference type="AlphaFoldDB" id="A0A142EJK2"/>
<name>A0A142EJK2_9BACT</name>
<dbReference type="OrthoDB" id="9789181at2"/>
<evidence type="ECO:0000259" key="3">
    <source>
        <dbReference type="PROSITE" id="PS50110"/>
    </source>
</evidence>
<evidence type="ECO:0000256" key="2">
    <source>
        <dbReference type="PROSITE-ProRule" id="PRU00169"/>
    </source>
</evidence>
<evidence type="ECO:0000256" key="1">
    <source>
        <dbReference type="ARBA" id="ARBA00022553"/>
    </source>
</evidence>
<reference evidence="5" key="1">
    <citation type="submission" date="2015-09" db="EMBL/GenBank/DDBJ databases">
        <title>Complete sequence of Algoriphagus sp. M8-2.</title>
        <authorList>
            <person name="Shintani M."/>
        </authorList>
    </citation>
    <scope>NUCLEOTIDE SEQUENCE [LARGE SCALE GENOMIC DNA]</scope>
    <source>
        <strain evidence="5">M8-2</strain>
    </source>
</reference>
<feature type="domain" description="Response regulatory" evidence="3">
    <location>
        <begin position="6"/>
        <end position="121"/>
    </location>
</feature>
<protein>
    <recommendedName>
        <fullName evidence="3">Response regulatory domain-containing protein</fullName>
    </recommendedName>
</protein>
<dbReference type="InterPro" id="IPR001789">
    <property type="entry name" value="Sig_transdc_resp-reg_receiver"/>
</dbReference>
<dbReference type="Pfam" id="PF00072">
    <property type="entry name" value="Response_reg"/>
    <property type="match status" value="1"/>
</dbReference>
<dbReference type="KEGG" id="alm:AO498_02790"/>
<feature type="modified residue" description="4-aspartylphosphate" evidence="2">
    <location>
        <position position="55"/>
    </location>
</feature>
<dbReference type="InterPro" id="IPR050595">
    <property type="entry name" value="Bact_response_regulator"/>
</dbReference>
<evidence type="ECO:0000313" key="4">
    <source>
        <dbReference type="EMBL" id="AMQ55307.1"/>
    </source>
</evidence>
<dbReference type="Proteomes" id="UP000073816">
    <property type="component" value="Chromosome"/>
</dbReference>
<dbReference type="InterPro" id="IPR011006">
    <property type="entry name" value="CheY-like_superfamily"/>
</dbReference>
<accession>A0A142EJK2</accession>
<dbReference type="SUPFAM" id="SSF52172">
    <property type="entry name" value="CheY-like"/>
    <property type="match status" value="1"/>
</dbReference>
<organism evidence="4 5">
    <name type="scientific">Algoriphagus sanaruensis</name>
    <dbReference type="NCBI Taxonomy" id="1727163"/>
    <lineage>
        <taxon>Bacteria</taxon>
        <taxon>Pseudomonadati</taxon>
        <taxon>Bacteroidota</taxon>
        <taxon>Cytophagia</taxon>
        <taxon>Cytophagales</taxon>
        <taxon>Cyclobacteriaceae</taxon>
        <taxon>Algoriphagus</taxon>
    </lineage>
</organism>
<reference evidence="4 5" key="2">
    <citation type="journal article" date="2016" name="Genome Announc.">
        <title>Complete Genome Sequence of Algoriphagus sp. Strain M8-2, Isolated from a Brackish Lake.</title>
        <authorList>
            <person name="Muraguchi Y."/>
            <person name="Kushimoto K."/>
            <person name="Ohtsubo Y."/>
            <person name="Suzuki T."/>
            <person name="Dohra H."/>
            <person name="Kimbara K."/>
            <person name="Shintani M."/>
        </authorList>
    </citation>
    <scope>NUCLEOTIDE SEQUENCE [LARGE SCALE GENOMIC DNA]</scope>
    <source>
        <strain evidence="4 5">M8-2</strain>
    </source>
</reference>